<evidence type="ECO:0000313" key="2">
    <source>
        <dbReference type="EMBL" id="AIT41433.1"/>
    </source>
</evidence>
<gene>
    <name evidence="2" type="ORF">HCTETAUR2_008</name>
</gene>
<protein>
    <recommendedName>
        <fullName evidence="3">Secreted protein</fullName>
    </recommendedName>
</protein>
<evidence type="ECO:0008006" key="3">
    <source>
        <dbReference type="Google" id="ProtNLM"/>
    </source>
</evidence>
<reference evidence="2" key="1">
    <citation type="journal article" date="2014" name="Cell">
        <title>Sympatric speciation in a bacterial endosymbiont results in two genomes with the functionality of one.</title>
        <authorList>
            <person name="Van Leuven J.T."/>
            <person name="Meister R.C."/>
            <person name="Simon C."/>
            <person name="McCutcheon J.P."/>
        </authorList>
    </citation>
    <scope>NUCLEOTIDE SEQUENCE</scope>
    <source>
        <strain evidence="2">TETAUR2</strain>
    </source>
</reference>
<keyword evidence="1" id="KW-0732">Signal</keyword>
<name>A0A097GZU7_9HYPH</name>
<evidence type="ECO:0000256" key="1">
    <source>
        <dbReference type="SAM" id="SignalP"/>
    </source>
</evidence>
<organism evidence="2">
    <name type="scientific">Candidatus Hodgkinia cicadicola</name>
    <dbReference type="NCBI Taxonomy" id="573658"/>
    <lineage>
        <taxon>Bacteria</taxon>
        <taxon>Pseudomonadati</taxon>
        <taxon>Pseudomonadota</taxon>
        <taxon>Alphaproteobacteria</taxon>
        <taxon>Hyphomicrobiales</taxon>
        <taxon>Candidatus Hodgkinia</taxon>
    </lineage>
</organism>
<proteinExistence type="predicted"/>
<sequence>MRLLWLIAMLFETPTLVAYNVTICSVLCVITLSPNAHAAVAAHANNLLSNTRTVFIKLAWWGACGCGVCPNHSELYDACASPSSEHAEGACCDSGVVLERVIAVVLCRSLSVNRLLQRAERACDR</sequence>
<dbReference type="EMBL" id="KJ939344">
    <property type="protein sequence ID" value="AIT41433.1"/>
    <property type="molecule type" value="Genomic_DNA"/>
</dbReference>
<feature type="chain" id="PRO_5001934758" description="Secreted protein" evidence="1">
    <location>
        <begin position="39"/>
        <end position="125"/>
    </location>
</feature>
<dbReference type="AlphaFoldDB" id="A0A097GZU7"/>
<feature type="signal peptide" evidence="1">
    <location>
        <begin position="1"/>
        <end position="38"/>
    </location>
</feature>
<accession>A0A097GZU7</accession>